<feature type="active site" description="Nucleophile" evidence="6">
    <location>
        <position position="7"/>
    </location>
</feature>
<feature type="binding site" evidence="8">
    <location>
        <position position="7"/>
    </location>
    <ligand>
        <name>Mg(2+)</name>
        <dbReference type="ChEBI" id="CHEBI:18420"/>
    </ligand>
</feature>
<dbReference type="InterPro" id="IPR006357">
    <property type="entry name" value="HAD-SF_hydro_IIA"/>
</dbReference>
<evidence type="ECO:0000313" key="9">
    <source>
        <dbReference type="EMBL" id="MDT2250146.1"/>
    </source>
</evidence>
<dbReference type="GO" id="GO:0046872">
    <property type="term" value="F:metal ion binding"/>
    <property type="evidence" value="ECO:0007669"/>
    <property type="project" value="UniProtKB-KW"/>
</dbReference>
<comment type="caution">
    <text evidence="9">The sequence shown here is derived from an EMBL/GenBank/DDBJ whole genome shotgun (WGS) entry which is preliminary data.</text>
</comment>
<name>A0AAP5JQF7_9BACL</name>
<organism evidence="9 10">
    <name type="scientific">Paenibacillus larvae</name>
    <dbReference type="NCBI Taxonomy" id="1464"/>
    <lineage>
        <taxon>Bacteria</taxon>
        <taxon>Bacillati</taxon>
        <taxon>Bacillota</taxon>
        <taxon>Bacilli</taxon>
        <taxon>Bacillales</taxon>
        <taxon>Paenibacillaceae</taxon>
        <taxon>Paenibacillus</taxon>
    </lineage>
</organism>
<keyword evidence="2 5" id="KW-0479">Metal-binding</keyword>
<feature type="binding site" evidence="7">
    <location>
        <position position="178"/>
    </location>
    <ligand>
        <name>substrate</name>
    </ligand>
</feature>
<evidence type="ECO:0000256" key="5">
    <source>
        <dbReference type="PIRNR" id="PIRNR000915"/>
    </source>
</evidence>
<evidence type="ECO:0000256" key="8">
    <source>
        <dbReference type="PIRSR" id="PIRSR000915-3"/>
    </source>
</evidence>
<evidence type="ECO:0000256" key="2">
    <source>
        <dbReference type="ARBA" id="ARBA00022723"/>
    </source>
</evidence>
<evidence type="ECO:0000313" key="10">
    <source>
        <dbReference type="Proteomes" id="UP001259239"/>
    </source>
</evidence>
<dbReference type="EC" id="3.1.3.-" evidence="5"/>
<keyword evidence="3 9" id="KW-0378">Hydrolase</keyword>
<dbReference type="GO" id="GO:0016791">
    <property type="term" value="F:phosphatase activity"/>
    <property type="evidence" value="ECO:0007669"/>
    <property type="project" value="TreeGrafter"/>
</dbReference>
<evidence type="ECO:0000256" key="1">
    <source>
        <dbReference type="ARBA" id="ARBA00006696"/>
    </source>
</evidence>
<dbReference type="PIRSF" id="PIRSF000915">
    <property type="entry name" value="PGP-type_phosphatase"/>
    <property type="match status" value="1"/>
</dbReference>
<comment type="function">
    <text evidence="5">Catalyzes the dephosphorylation of 2-6 carbon acid sugars in vitro.</text>
</comment>
<evidence type="ECO:0000256" key="6">
    <source>
        <dbReference type="PIRSR" id="PIRSR000915-1"/>
    </source>
</evidence>
<dbReference type="InterPro" id="IPR023214">
    <property type="entry name" value="HAD_sf"/>
</dbReference>
<keyword evidence="4 5" id="KW-0460">Magnesium</keyword>
<comment type="similarity">
    <text evidence="1 5">Belongs to the HAD-like hydrolase superfamily. NagD family.</text>
</comment>
<evidence type="ECO:0000256" key="3">
    <source>
        <dbReference type="ARBA" id="ARBA00022801"/>
    </source>
</evidence>
<reference evidence="9" key="1">
    <citation type="journal article" date="2023" name="J. Vet. Diagn. Invest.">
        <title>Oxytetracycline-resistant Paenibacillus larvae identified in commercial beekeeping operations in Saskatchewan using pooled honey sampling.</title>
        <authorList>
            <person name="Obshta O."/>
            <person name="Zabrodski M.W."/>
            <person name="Soomro T."/>
            <person name="Wilson G."/>
            <person name="Masood F."/>
            <person name="Thebeau J."/>
            <person name="Silva M.C.B."/>
            <person name="Biganski S."/>
            <person name="Kozii I.V."/>
            <person name="Koziy R.V."/>
            <person name="Raza M.F."/>
            <person name="Jose M.S."/>
            <person name="Simko E."/>
            <person name="Wood S.C."/>
        </authorList>
    </citation>
    <scope>NUCLEOTIDE SEQUENCE</scope>
    <source>
        <strain evidence="9">PL001</strain>
    </source>
</reference>
<dbReference type="Pfam" id="PF13242">
    <property type="entry name" value="Hydrolase_like"/>
    <property type="match status" value="1"/>
</dbReference>
<dbReference type="InterPro" id="IPR036412">
    <property type="entry name" value="HAD-like_sf"/>
</dbReference>
<dbReference type="Proteomes" id="UP001259239">
    <property type="component" value="Unassembled WGS sequence"/>
</dbReference>
<comment type="cofactor">
    <cofactor evidence="8">
        <name>Mg(2+)</name>
        <dbReference type="ChEBI" id="CHEBI:18420"/>
    </cofactor>
    <text evidence="8">Divalent metal ions. Mg(2+) is the most effective.</text>
</comment>
<dbReference type="EMBL" id="JARQGV010000004">
    <property type="protein sequence ID" value="MDT2250146.1"/>
    <property type="molecule type" value="Genomic_DNA"/>
</dbReference>
<dbReference type="CDD" id="cd07530">
    <property type="entry name" value="HAD_Pase_UmpH-like"/>
    <property type="match status" value="1"/>
</dbReference>
<dbReference type="InterPro" id="IPR006354">
    <property type="entry name" value="HAD-SF_hydro_IIA_hyp1"/>
</dbReference>
<dbReference type="GO" id="GO:0005737">
    <property type="term" value="C:cytoplasm"/>
    <property type="evidence" value="ECO:0007669"/>
    <property type="project" value="TreeGrafter"/>
</dbReference>
<dbReference type="SFLD" id="SFLDS00003">
    <property type="entry name" value="Haloacid_Dehalogenase"/>
    <property type="match status" value="1"/>
</dbReference>
<protein>
    <recommendedName>
        <fullName evidence="5">Acid sugar phosphatase</fullName>
        <ecNumber evidence="5">3.1.3.-</ecNumber>
    </recommendedName>
</protein>
<dbReference type="NCBIfam" id="TIGR01457">
    <property type="entry name" value="HAD-SF-IIA-hyp2"/>
    <property type="match status" value="1"/>
</dbReference>
<evidence type="ECO:0000256" key="4">
    <source>
        <dbReference type="ARBA" id="ARBA00022842"/>
    </source>
</evidence>
<reference evidence="9" key="2">
    <citation type="submission" date="2023-03" db="EMBL/GenBank/DDBJ databases">
        <authorList>
            <person name="Obshta O."/>
            <person name="Zabrodski M.W."/>
            <person name="Soomro T."/>
            <person name="Wilson G."/>
            <person name="Masood F."/>
            <person name="Thebeau J."/>
            <person name="Bezerra Da Silva M.C."/>
            <person name="Raza F."/>
            <person name="Biganski S."/>
            <person name="Jose M."/>
            <person name="Camilli M."/>
            <person name="Kozii I.V."/>
            <person name="Kozii R.V."/>
            <person name="Simko E."/>
            <person name="Wood S.C."/>
        </authorList>
    </citation>
    <scope>NUCLEOTIDE SEQUENCE</scope>
    <source>
        <strain evidence="9">PL001</strain>
    </source>
</reference>
<dbReference type="Gene3D" id="3.40.50.1000">
    <property type="entry name" value="HAD superfamily/HAD-like"/>
    <property type="match status" value="2"/>
</dbReference>
<dbReference type="PANTHER" id="PTHR19288">
    <property type="entry name" value="4-NITROPHENYLPHOSPHATASE-RELATED"/>
    <property type="match status" value="1"/>
</dbReference>
<feature type="active site" description="Proton donor" evidence="6">
    <location>
        <position position="9"/>
    </location>
</feature>
<feature type="binding site" evidence="8">
    <location>
        <position position="203"/>
    </location>
    <ligand>
        <name>Mg(2+)</name>
        <dbReference type="ChEBI" id="CHEBI:18420"/>
    </ligand>
</feature>
<evidence type="ECO:0000256" key="7">
    <source>
        <dbReference type="PIRSR" id="PIRSR000915-2"/>
    </source>
</evidence>
<dbReference type="RefSeq" id="WP_023483316.1">
    <property type="nucleotide sequence ID" value="NZ_CBCRXL010000006.1"/>
</dbReference>
<accession>A0AAP5JQF7</accession>
<proteinExistence type="inferred from homology"/>
<dbReference type="AlphaFoldDB" id="A0AAP5JQF7"/>
<dbReference type="Pfam" id="PF13344">
    <property type="entry name" value="Hydrolase_6"/>
    <property type="match status" value="1"/>
</dbReference>
<dbReference type="NCBIfam" id="TIGR01460">
    <property type="entry name" value="HAD-SF-IIA"/>
    <property type="match status" value="1"/>
</dbReference>
<dbReference type="SUPFAM" id="SSF56784">
    <property type="entry name" value="HAD-like"/>
    <property type="match status" value="1"/>
</dbReference>
<feature type="binding site" evidence="8">
    <location>
        <position position="9"/>
    </location>
    <ligand>
        <name>Mg(2+)</name>
        <dbReference type="ChEBI" id="CHEBI:18420"/>
    </ligand>
</feature>
<dbReference type="SFLD" id="SFLDG01139">
    <property type="entry name" value="C2.A:_Pyridoxal_Phosphate_Phos"/>
    <property type="match status" value="1"/>
</dbReference>
<sequence>MKGFLIDLDGTLYKGKTSIPGADKFIRKLYEHDIPFMLVTNNSSRTTQGVSEHLESMGVHVEPENIYTSAQASARYLTELHEGASVYAIGENGLFRALEEKGLKLTSEHPQFVVQGINRKVTYDQLACAVQFILDGASFILTNPDHLLPSDHVMLPGAGSIAALIEKATQVKPVVIGKPSPIIMNFALEKIGLIPGEVCVIGDNLNTDIRGGRDTGCHTALVLTGLTTEDNKETLIKDTGVTPDFICKDLDDLWNQNMNG</sequence>
<dbReference type="PANTHER" id="PTHR19288:SF46">
    <property type="entry name" value="HALOACID DEHALOGENASE-LIKE HYDROLASE DOMAIN-CONTAINING PROTEIN 2"/>
    <property type="match status" value="1"/>
</dbReference>
<gene>
    <name evidence="9" type="ORF">P7H09_01825</name>
</gene>